<gene>
    <name evidence="3" type="ORF">FUT82_15430</name>
    <name evidence="2" type="ORF">TPHV1_30159</name>
</gene>
<proteinExistence type="predicted"/>
<name>A0A0B7GUA3_TREPH</name>
<accession>A0A0B7GUA3</accession>
<keyword evidence="3" id="KW-0378">Hydrolase</keyword>
<dbReference type="RefSeq" id="WP_039943387.1">
    <property type="nucleotide sequence ID" value="NZ_CDNC01000023.1"/>
</dbReference>
<evidence type="ECO:0000313" key="5">
    <source>
        <dbReference type="Proteomes" id="UP000323594"/>
    </source>
</evidence>
<dbReference type="GeneID" id="57752129"/>
<evidence type="ECO:0000313" key="2">
    <source>
        <dbReference type="EMBL" id="CEM62264.1"/>
    </source>
</evidence>
<dbReference type="EMBL" id="CDNC01000023">
    <property type="protein sequence ID" value="CEM62264.1"/>
    <property type="molecule type" value="Genomic_DNA"/>
</dbReference>
<protein>
    <submittedName>
        <fullName evidence="3">Alpha/beta hydrolase</fullName>
    </submittedName>
    <submittedName>
        <fullName evidence="2">Chlorophyllase</fullName>
    </submittedName>
</protein>
<dbReference type="Gene3D" id="3.40.50.1820">
    <property type="entry name" value="alpha/beta hydrolase"/>
    <property type="match status" value="1"/>
</dbReference>
<dbReference type="Proteomes" id="UP000323594">
    <property type="component" value="Chromosome"/>
</dbReference>
<reference evidence="2" key="1">
    <citation type="submission" date="2015-01" db="EMBL/GenBank/DDBJ databases">
        <authorList>
            <person name="Xiang T."/>
            <person name="Song Y."/>
            <person name="Huang L."/>
            <person name="Wang B."/>
            <person name="Wu P."/>
        </authorList>
    </citation>
    <scope>NUCLEOTIDE SEQUENCE [LARGE SCALE GENOMIC DNA]</scope>
    <source>
        <strain evidence="2">V1</strain>
    </source>
</reference>
<dbReference type="Proteomes" id="UP000042527">
    <property type="component" value="Unassembled WGS sequence"/>
</dbReference>
<dbReference type="EMBL" id="CP042817">
    <property type="protein sequence ID" value="QEJ99237.1"/>
    <property type="molecule type" value="Genomic_DNA"/>
</dbReference>
<dbReference type="ESTHER" id="treph-a0a0b7gua3">
    <property type="family name" value="Chlorophyllase"/>
</dbReference>
<keyword evidence="4" id="KW-1185">Reference proteome</keyword>
<dbReference type="AlphaFoldDB" id="A0A0B7GUA3"/>
<reference evidence="4" key="2">
    <citation type="submission" date="2015-01" db="EMBL/GenBank/DDBJ databases">
        <authorList>
            <person name="Manzoor Shahid"/>
            <person name="Zubair Saima"/>
        </authorList>
    </citation>
    <scope>NUCLEOTIDE SEQUENCE [LARGE SCALE GENOMIC DNA]</scope>
    <source>
        <strain evidence="4">V1</strain>
    </source>
</reference>
<dbReference type="PANTHER" id="PTHR33428">
    <property type="entry name" value="CHLOROPHYLLASE-2, CHLOROPLASTIC"/>
    <property type="match status" value="1"/>
</dbReference>
<dbReference type="InterPro" id="IPR029058">
    <property type="entry name" value="AB_hydrolase_fold"/>
</dbReference>
<dbReference type="InterPro" id="IPR017395">
    <property type="entry name" value="Chlorophyllase-like"/>
</dbReference>
<keyword evidence="1" id="KW-1133">Transmembrane helix</keyword>
<evidence type="ECO:0000256" key="1">
    <source>
        <dbReference type="SAM" id="Phobius"/>
    </source>
</evidence>
<organism evidence="2 4">
    <name type="scientific">Treponema phagedenis</name>
    <dbReference type="NCBI Taxonomy" id="162"/>
    <lineage>
        <taxon>Bacteria</taxon>
        <taxon>Pseudomonadati</taxon>
        <taxon>Spirochaetota</taxon>
        <taxon>Spirochaetia</taxon>
        <taxon>Spirochaetales</taxon>
        <taxon>Treponemataceae</taxon>
        <taxon>Treponema</taxon>
    </lineage>
</organism>
<dbReference type="Pfam" id="PF07224">
    <property type="entry name" value="Chlorophyllase"/>
    <property type="match status" value="1"/>
</dbReference>
<dbReference type="SUPFAM" id="SSF53474">
    <property type="entry name" value="alpha/beta-Hydrolases"/>
    <property type="match status" value="1"/>
</dbReference>
<evidence type="ECO:0000313" key="4">
    <source>
        <dbReference type="Proteomes" id="UP000042527"/>
    </source>
</evidence>
<evidence type="ECO:0000313" key="3">
    <source>
        <dbReference type="EMBL" id="QEJ99237.1"/>
    </source>
</evidence>
<dbReference type="OrthoDB" id="9814760at2"/>
<sequence length="338" mass="39099">MRKYKVIYYINMVVLIFFLNSFLVADGQYALSSYNDYLPFSKKRVYKELVKDNTVDKTLTDNNLLWYPMAIYCPQQQGEYPLILLTHGWNDTQKTHQALARFLASYGFVTVVFTSANQRHPENWIAAFDTVLKILHKEAENPDRKFYKKINFSNMGIIGHSMGGTAALHYGNLHPEFIKTVIALHPFNGASKIIDTISGGNKFLGDSLPNMQSAVLIITGTKDVVAYPEKTYLFYKNLPKDIPACFLSFKDYKHNHPIEKKSLNVFTADLSGRYEPEKYQQYRRVICYWELLFLKQQEENRMYFTEFGKGFKEIKPLLEGKTGDASYVPAFEEQNISK</sequence>
<reference evidence="3 5" key="3">
    <citation type="submission" date="2019-08" db="EMBL/GenBank/DDBJ databases">
        <authorList>
            <person name="Kuhnert P."/>
        </authorList>
    </citation>
    <scope>NUCLEOTIDE SEQUENCE [LARGE SCALE GENOMIC DNA]</scope>
    <source>
        <strain evidence="3 5">B36.5</strain>
    </source>
</reference>
<keyword evidence="1" id="KW-0812">Transmembrane</keyword>
<dbReference type="GO" id="GO:0016787">
    <property type="term" value="F:hydrolase activity"/>
    <property type="evidence" value="ECO:0007669"/>
    <property type="project" value="UniProtKB-KW"/>
</dbReference>
<keyword evidence="1" id="KW-0472">Membrane</keyword>
<feature type="transmembrane region" description="Helical" evidence="1">
    <location>
        <begin position="7"/>
        <end position="25"/>
    </location>
</feature>
<dbReference type="PANTHER" id="PTHR33428:SF14">
    <property type="entry name" value="CARBOXYLESTERASE TYPE B DOMAIN-CONTAINING PROTEIN"/>
    <property type="match status" value="1"/>
</dbReference>